<sequence length="50" mass="5853">MADHGTLEYTTAQGNDYEEHARTYALFTTMTKWSTIALAILMVFMWFFLL</sequence>
<dbReference type="Proteomes" id="UP000294664">
    <property type="component" value="Unassembled WGS sequence"/>
</dbReference>
<dbReference type="RefSeq" id="WP_132028919.1">
    <property type="nucleotide sequence ID" value="NZ_SMAI01000001.1"/>
</dbReference>
<protein>
    <submittedName>
        <fullName evidence="3">Aa3 type cytochrome c oxidase subunit IV</fullName>
    </submittedName>
</protein>
<evidence type="ECO:0000256" key="1">
    <source>
        <dbReference type="SAM" id="Phobius"/>
    </source>
</evidence>
<dbReference type="Pfam" id="PF07835">
    <property type="entry name" value="COX4_pro_2"/>
    <property type="match status" value="1"/>
</dbReference>
<dbReference type="AlphaFoldDB" id="A0A4R3M4H9"/>
<name>A0A4R3M4H9_9HYPH</name>
<keyword evidence="1" id="KW-0472">Membrane</keyword>
<keyword evidence="1" id="KW-1133">Transmembrane helix</keyword>
<dbReference type="EMBL" id="SMAI01000001">
    <property type="protein sequence ID" value="TCT07746.1"/>
    <property type="molecule type" value="Genomic_DNA"/>
</dbReference>
<dbReference type="Gene3D" id="1.20.5.160">
    <property type="entry name" value="Bacterial aa3 type cytochrome c oxidase subunit IV"/>
    <property type="match status" value="1"/>
</dbReference>
<evidence type="ECO:0000259" key="2">
    <source>
        <dbReference type="Pfam" id="PF07835"/>
    </source>
</evidence>
<proteinExistence type="predicted"/>
<dbReference type="OrthoDB" id="9812071at2"/>
<comment type="caution">
    <text evidence="3">The sequence shown here is derived from an EMBL/GenBank/DDBJ whole genome shotgun (WGS) entry which is preliminary data.</text>
</comment>
<organism evidence="3 4">
    <name type="scientific">Aquabacter spiritensis</name>
    <dbReference type="NCBI Taxonomy" id="933073"/>
    <lineage>
        <taxon>Bacteria</taxon>
        <taxon>Pseudomonadati</taxon>
        <taxon>Pseudomonadota</taxon>
        <taxon>Alphaproteobacteria</taxon>
        <taxon>Hyphomicrobiales</taxon>
        <taxon>Xanthobacteraceae</taxon>
        <taxon>Aquabacter</taxon>
    </lineage>
</organism>
<keyword evidence="1" id="KW-0812">Transmembrane</keyword>
<dbReference type="SUPFAM" id="SSF81469">
    <property type="entry name" value="Bacterial aa3 type cytochrome c oxidase subunit IV"/>
    <property type="match status" value="1"/>
</dbReference>
<dbReference type="InterPro" id="IPR036596">
    <property type="entry name" value="Cyt-C_aa3_sf"/>
</dbReference>
<evidence type="ECO:0000313" key="3">
    <source>
        <dbReference type="EMBL" id="TCT07746.1"/>
    </source>
</evidence>
<feature type="domain" description="Cytochrome c oxidase subunit IV bacterial aa3 type" evidence="2">
    <location>
        <begin position="4"/>
        <end position="49"/>
    </location>
</feature>
<reference evidence="3 4" key="1">
    <citation type="submission" date="2019-03" db="EMBL/GenBank/DDBJ databases">
        <title>Genomic Encyclopedia of Type Strains, Phase IV (KMG-IV): sequencing the most valuable type-strain genomes for metagenomic binning, comparative biology and taxonomic classification.</title>
        <authorList>
            <person name="Goeker M."/>
        </authorList>
    </citation>
    <scope>NUCLEOTIDE SEQUENCE [LARGE SCALE GENOMIC DNA]</scope>
    <source>
        <strain evidence="3 4">DSM 9035</strain>
    </source>
</reference>
<evidence type="ECO:0000313" key="4">
    <source>
        <dbReference type="Proteomes" id="UP000294664"/>
    </source>
</evidence>
<feature type="transmembrane region" description="Helical" evidence="1">
    <location>
        <begin position="30"/>
        <end position="49"/>
    </location>
</feature>
<gene>
    <name evidence="3" type="ORF">EDC64_101265</name>
</gene>
<keyword evidence="4" id="KW-1185">Reference proteome</keyword>
<accession>A0A4R3M4H9</accession>
<dbReference type="InterPro" id="IPR012422">
    <property type="entry name" value="Cyt_c_oxidase_su4_bac-aa3"/>
</dbReference>